<gene>
    <name evidence="2" type="ORF">ENM28_06860</name>
</gene>
<reference evidence="2" key="1">
    <citation type="journal article" date="2020" name="mSystems">
        <title>Genome- and Community-Level Interaction Insights into Carbon Utilization and Element Cycling Functions of Hydrothermarchaeota in Hydrothermal Sediment.</title>
        <authorList>
            <person name="Zhou Z."/>
            <person name="Liu Y."/>
            <person name="Xu W."/>
            <person name="Pan J."/>
            <person name="Luo Z.H."/>
            <person name="Li M."/>
        </authorList>
    </citation>
    <scope>NUCLEOTIDE SEQUENCE [LARGE SCALE GENOMIC DNA]</scope>
    <source>
        <strain evidence="2">SpSt-1071</strain>
    </source>
</reference>
<accession>A0A7C5RFE8</accession>
<protein>
    <submittedName>
        <fullName evidence="2">Uncharacterized protein</fullName>
    </submittedName>
</protein>
<evidence type="ECO:0000313" key="2">
    <source>
        <dbReference type="EMBL" id="HHM68406.1"/>
    </source>
</evidence>
<feature type="signal peptide" evidence="1">
    <location>
        <begin position="1"/>
        <end position="22"/>
    </location>
</feature>
<evidence type="ECO:0000256" key="1">
    <source>
        <dbReference type="SAM" id="SignalP"/>
    </source>
</evidence>
<proteinExistence type="predicted"/>
<dbReference type="EMBL" id="DRXE01000249">
    <property type="protein sequence ID" value="HHM68406.1"/>
    <property type="molecule type" value="Genomic_DNA"/>
</dbReference>
<dbReference type="PROSITE" id="PS51257">
    <property type="entry name" value="PROKAR_LIPOPROTEIN"/>
    <property type="match status" value="1"/>
</dbReference>
<sequence>MKGNRLKTLGFALLGGLALLFAGCGQQGGAQPGDGRVETVGIDLGQPGPGGVLQGVINIRVSVNEGARVRTIALEVDGQEVNRVDVQGLRAQSLQPQAITYTIPLDTAALGTDGQPRFRNGTRTLTVKVTDAQGNTKSATTQSVFRNPDRVRGIVVEQTDNPKAPATRGGIPYYGNGDPTVRLDIVNYSGATYTLATPNISLGVGNSVSIAVSGGAGGELRDLTIQRDSVQQNSFGATLNGAAISGQPAFRLPKASNNDAEGLVQLKVLQQGPTNSTALATLTFGLDNKAPTQPSLEAKRVTEVRFNSVSGEFATSTRFRGNASDTGVAGITYTLRLTAQVGTEQYEIALPKNLAGVVSKVYDYTLIAEDALGNRSSPSRGTLTVADRTFSVTVTNANQIQANYDAGQRLNFGSALFNVQGQSPPSSQPVQLVLAIRQGNNLLPLVEGQNQFGQVRAAHGVEYAVVAVDGAGNFAVLPLNFNIAANPADATPPTLSVNNSTASASSYTITGTVQDNVATSNGRLVAYVEAGSAGGFTLFAYADKDRFTDYPTFPNYGEGSIGTTPTSFTLPSQSFNITGSSFGAPPDTRALRVVAVDGAFNATIASATVTVP</sequence>
<comment type="caution">
    <text evidence="2">The sequence shown here is derived from an EMBL/GenBank/DDBJ whole genome shotgun (WGS) entry which is preliminary data.</text>
</comment>
<feature type="chain" id="PRO_5027766616" evidence="1">
    <location>
        <begin position="23"/>
        <end position="612"/>
    </location>
</feature>
<keyword evidence="1" id="KW-0732">Signal</keyword>
<dbReference type="AlphaFoldDB" id="A0A7C5RFE8"/>
<organism evidence="2">
    <name type="scientific">Thermus caliditerrae</name>
    <dbReference type="NCBI Taxonomy" id="1330700"/>
    <lineage>
        <taxon>Bacteria</taxon>
        <taxon>Thermotogati</taxon>
        <taxon>Deinococcota</taxon>
        <taxon>Deinococci</taxon>
        <taxon>Thermales</taxon>
        <taxon>Thermaceae</taxon>
        <taxon>Thermus</taxon>
    </lineage>
</organism>
<name>A0A7C5RFE8_9DEIN</name>